<dbReference type="SUPFAM" id="SSF50129">
    <property type="entry name" value="GroES-like"/>
    <property type="match status" value="1"/>
</dbReference>
<keyword evidence="1" id="KW-0560">Oxidoreductase</keyword>
<gene>
    <name evidence="3" type="ORF">Mame_03778</name>
</gene>
<keyword evidence="4" id="KW-1185">Reference proteome</keyword>
<protein>
    <submittedName>
        <fullName evidence="3">Zinc-type alcohol dehydrogenase-like protein</fullName>
    </submittedName>
</protein>
<dbReference type="GO" id="GO:0008270">
    <property type="term" value="F:zinc ion binding"/>
    <property type="evidence" value="ECO:0007669"/>
    <property type="project" value="InterPro"/>
</dbReference>
<dbReference type="Gene3D" id="3.40.50.720">
    <property type="entry name" value="NAD(P)-binding Rossmann-like Domain"/>
    <property type="match status" value="1"/>
</dbReference>
<name>A0A1U9Z631_9HYPH</name>
<reference evidence="3 4" key="1">
    <citation type="submission" date="2017-03" db="EMBL/GenBank/DDBJ databases">
        <title>Foreign affairs: Plasmid Transfer between Roseobacters and Rhizobia.</title>
        <authorList>
            <person name="Bartling P."/>
            <person name="Bunk B."/>
            <person name="Overmann J."/>
            <person name="Brinkmann H."/>
            <person name="Petersen J."/>
        </authorList>
    </citation>
    <scope>NUCLEOTIDE SEQUENCE [LARGE SCALE GENOMIC DNA]</scope>
    <source>
        <strain evidence="3 4">MACL11</strain>
    </source>
</reference>
<dbReference type="InterPro" id="IPR011032">
    <property type="entry name" value="GroES-like_sf"/>
</dbReference>
<evidence type="ECO:0000259" key="2">
    <source>
        <dbReference type="SMART" id="SM00829"/>
    </source>
</evidence>
<proteinExistence type="predicted"/>
<dbReference type="AlphaFoldDB" id="A0A1U9Z631"/>
<evidence type="ECO:0000256" key="1">
    <source>
        <dbReference type="ARBA" id="ARBA00023002"/>
    </source>
</evidence>
<dbReference type="Proteomes" id="UP000191135">
    <property type="component" value="Chromosome"/>
</dbReference>
<organism evidence="3 4">
    <name type="scientific">Martelella mediterranea DSM 17316</name>
    <dbReference type="NCBI Taxonomy" id="1122214"/>
    <lineage>
        <taxon>Bacteria</taxon>
        <taxon>Pseudomonadati</taxon>
        <taxon>Pseudomonadota</taxon>
        <taxon>Alphaproteobacteria</taxon>
        <taxon>Hyphomicrobiales</taxon>
        <taxon>Aurantimonadaceae</taxon>
        <taxon>Martelella</taxon>
    </lineage>
</organism>
<dbReference type="PROSITE" id="PS01162">
    <property type="entry name" value="QOR_ZETA_CRYSTAL"/>
    <property type="match status" value="1"/>
</dbReference>
<accession>A0A1U9Z631</accession>
<dbReference type="KEGG" id="mmed:Mame_03778"/>
<evidence type="ECO:0000313" key="4">
    <source>
        <dbReference type="Proteomes" id="UP000191135"/>
    </source>
</evidence>
<dbReference type="Pfam" id="PF08240">
    <property type="entry name" value="ADH_N"/>
    <property type="match status" value="1"/>
</dbReference>
<dbReference type="PANTHER" id="PTHR11695">
    <property type="entry name" value="ALCOHOL DEHYDROGENASE RELATED"/>
    <property type="match status" value="1"/>
</dbReference>
<dbReference type="InterPro" id="IPR020843">
    <property type="entry name" value="ER"/>
</dbReference>
<evidence type="ECO:0000313" key="3">
    <source>
        <dbReference type="EMBL" id="AQZ53080.1"/>
    </source>
</evidence>
<dbReference type="Gene3D" id="3.90.180.10">
    <property type="entry name" value="Medium-chain alcohol dehydrogenases, catalytic domain"/>
    <property type="match status" value="1"/>
</dbReference>
<feature type="domain" description="Enoyl reductase (ER)" evidence="2">
    <location>
        <begin position="10"/>
        <end position="301"/>
    </location>
</feature>
<dbReference type="Pfam" id="PF13602">
    <property type="entry name" value="ADH_zinc_N_2"/>
    <property type="match status" value="1"/>
</dbReference>
<dbReference type="CDD" id="cd05289">
    <property type="entry name" value="MDR_like_2"/>
    <property type="match status" value="1"/>
</dbReference>
<dbReference type="GO" id="GO:0016491">
    <property type="term" value="F:oxidoreductase activity"/>
    <property type="evidence" value="ECO:0007669"/>
    <property type="project" value="UniProtKB-KW"/>
</dbReference>
<dbReference type="SMART" id="SM00829">
    <property type="entry name" value="PKS_ER"/>
    <property type="match status" value="1"/>
</dbReference>
<sequence>MKAVVITEYGSNDVVHLVDIDKPSPGAGEVLVKVHAAGVNPIDWKIRGGAGERMGMPLPIRLGGEFVGTIEALGPGVHSFGHGEAVFGMVHTGAFAEYALAKADNIVRKPSGLDFIQAAALPLAGTTAWQALFDEAGLSAGQRLLVTGGSGGVGSLAVQFAKAKGAHVTAVASARNAQFVRDLGADAFIDYTSGPFEEAASDIDVVLDTVGGESFQRAFKTLRKGGFMVTVVAFPGDEAERFEVGVKRSFTVPSAPSLSAIADLVEAGKVTPHIDTVLPLAEIRQALALSEAGRARGKIVLTMLD</sequence>
<dbReference type="EMBL" id="CP020330">
    <property type="protein sequence ID" value="AQZ53080.1"/>
    <property type="molecule type" value="Genomic_DNA"/>
</dbReference>
<dbReference type="InterPro" id="IPR013154">
    <property type="entry name" value="ADH-like_N"/>
</dbReference>
<dbReference type="InterPro" id="IPR050700">
    <property type="entry name" value="YIM1/Zinc_Alcohol_DH_Fams"/>
</dbReference>
<dbReference type="OrthoDB" id="9785812at2"/>
<dbReference type="InterPro" id="IPR036291">
    <property type="entry name" value="NAD(P)-bd_dom_sf"/>
</dbReference>
<dbReference type="PANTHER" id="PTHR11695:SF294">
    <property type="entry name" value="RETICULON-4-INTERACTING PROTEIN 1, MITOCHONDRIAL"/>
    <property type="match status" value="1"/>
</dbReference>
<dbReference type="InterPro" id="IPR002364">
    <property type="entry name" value="Quin_OxRdtase/zeta-crystal_CS"/>
</dbReference>
<dbReference type="eggNOG" id="COG0604">
    <property type="taxonomic scope" value="Bacteria"/>
</dbReference>
<dbReference type="SUPFAM" id="SSF51735">
    <property type="entry name" value="NAD(P)-binding Rossmann-fold domains"/>
    <property type="match status" value="1"/>
</dbReference>
<dbReference type="RefSeq" id="WP_026173581.1">
    <property type="nucleotide sequence ID" value="NZ_AQWH01000013.1"/>
</dbReference>